<dbReference type="AlphaFoldDB" id="J3VRE7"/>
<keyword evidence="9" id="KW-1185">Reference proteome</keyword>
<gene>
    <name evidence="8" type="ORF">A359_01230</name>
</gene>
<dbReference type="GO" id="GO:0002143">
    <property type="term" value="P:tRNA wobble position uridine thiolation"/>
    <property type="evidence" value="ECO:0007669"/>
    <property type="project" value="TreeGrafter"/>
</dbReference>
<dbReference type="FunFam" id="1.10.10.370:FF:000001">
    <property type="entry name" value="Sulfurtransferase"/>
    <property type="match status" value="1"/>
</dbReference>
<dbReference type="InterPro" id="IPR007453">
    <property type="entry name" value="DsrC/TusE"/>
</dbReference>
<comment type="similarity">
    <text evidence="6">Belongs to the dsrC/tusE family.</text>
</comment>
<dbReference type="PANTHER" id="PTHR37010">
    <property type="entry name" value="SULFURTRANSFERASE TUSE"/>
    <property type="match status" value="1"/>
</dbReference>
<evidence type="ECO:0000313" key="9">
    <source>
        <dbReference type="Proteomes" id="UP000003936"/>
    </source>
</evidence>
<organism evidence="8 9">
    <name type="scientific">secondary endosymbiont of Ctenarytaina eucalypti</name>
    <dbReference type="NCBI Taxonomy" id="1199245"/>
    <lineage>
        <taxon>Bacteria</taxon>
        <taxon>Pseudomonadati</taxon>
        <taxon>Pseudomonadota</taxon>
        <taxon>Gammaproteobacteria</taxon>
        <taxon>Enterobacterales</taxon>
        <taxon>Enterobacteriaceae</taxon>
        <taxon>aphid secondary symbionts</taxon>
    </lineage>
</organism>
<dbReference type="RefSeq" id="WP_014887824.1">
    <property type="nucleotide sequence ID" value="NC_018419.1"/>
</dbReference>
<dbReference type="NCBIfam" id="TIGR03342">
    <property type="entry name" value="dsrC_tusE_dsvC"/>
    <property type="match status" value="1"/>
</dbReference>
<evidence type="ECO:0000256" key="7">
    <source>
        <dbReference type="PIRSR" id="PIRSR006223-50"/>
    </source>
</evidence>
<evidence type="ECO:0000313" key="8">
    <source>
        <dbReference type="EMBL" id="AFP84526.1"/>
    </source>
</evidence>
<evidence type="ECO:0000256" key="1">
    <source>
        <dbReference type="ARBA" id="ARBA00004496"/>
    </source>
</evidence>
<dbReference type="Proteomes" id="UP000003936">
    <property type="component" value="Chromosome"/>
</dbReference>
<dbReference type="HOGENOM" id="CLU_153199_1_0_6"/>
<dbReference type="Gene3D" id="1.10.10.370">
    <property type="entry name" value="DsrC-like protein, C-terminal domain"/>
    <property type="match status" value="1"/>
</dbReference>
<dbReference type="Gene3D" id="3.30.1420.10">
    <property type="match status" value="1"/>
</dbReference>
<comment type="subunit">
    <text evidence="5">Interacts with the TusBCD complex. Interacts with MnmA.</text>
</comment>
<dbReference type="PANTHER" id="PTHR37010:SF1">
    <property type="entry name" value="SULFURTRANSFERASE TUSE"/>
    <property type="match status" value="1"/>
</dbReference>
<dbReference type="EMBL" id="CP003546">
    <property type="protein sequence ID" value="AFP84526.1"/>
    <property type="molecule type" value="Genomic_DNA"/>
</dbReference>
<dbReference type="KEGG" id="sect:A359_01230"/>
<dbReference type="EC" id="2.8.1.-" evidence="6"/>
<dbReference type="GO" id="GO:0016740">
    <property type="term" value="F:transferase activity"/>
    <property type="evidence" value="ECO:0007669"/>
    <property type="project" value="UniProtKB-KW"/>
</dbReference>
<dbReference type="Pfam" id="PF04358">
    <property type="entry name" value="DsrC"/>
    <property type="match status" value="1"/>
</dbReference>
<feature type="active site" description="Cysteine persulfide intermediate" evidence="7">
    <location>
        <position position="107"/>
    </location>
</feature>
<protein>
    <recommendedName>
        <fullName evidence="6">Sulfurtransferase</fullName>
        <ecNumber evidence="6">2.8.1.-</ecNumber>
    </recommendedName>
</protein>
<dbReference type="GO" id="GO:0005737">
    <property type="term" value="C:cytoplasm"/>
    <property type="evidence" value="ECO:0007669"/>
    <property type="project" value="UniProtKB-SubCell"/>
</dbReference>
<dbReference type="PIRSF" id="PIRSF006223">
    <property type="entry name" value="DsrC_TusE"/>
    <property type="match status" value="1"/>
</dbReference>
<dbReference type="InterPro" id="IPR042072">
    <property type="entry name" value="DsrC-like_C"/>
</dbReference>
<dbReference type="SUPFAM" id="SSF69721">
    <property type="entry name" value="DsrC, the gamma subunit of dissimilatory sulfite reductase"/>
    <property type="match status" value="1"/>
</dbReference>
<evidence type="ECO:0000256" key="5">
    <source>
        <dbReference type="ARBA" id="ARBA00025918"/>
    </source>
</evidence>
<comment type="function">
    <text evidence="4">Part of a sulfur-relay system required for 2-thiolation of 5-methylaminomethyl-2-thiouridine (mnm(5)s(2)U) at tRNA wobble positions. Could accept sulfur from TusD.</text>
</comment>
<dbReference type="InterPro" id="IPR043163">
    <property type="entry name" value="DsrC-like_N"/>
</dbReference>
<dbReference type="GO" id="GO:0097163">
    <property type="term" value="F:sulfur carrier activity"/>
    <property type="evidence" value="ECO:0007669"/>
    <property type="project" value="TreeGrafter"/>
</dbReference>
<keyword evidence="3 6" id="KW-0808">Transferase</keyword>
<evidence type="ECO:0000256" key="4">
    <source>
        <dbReference type="ARBA" id="ARBA00025277"/>
    </source>
</evidence>
<comment type="subcellular location">
    <subcellularLocation>
        <location evidence="1">Cytoplasm</location>
    </subcellularLocation>
</comment>
<reference evidence="8 9" key="1">
    <citation type="journal article" date="2012" name="Mol. Biol. Evol.">
        <title>Genome reduction and co-evolution between the primary and secondary bacterial symbionts of psyllids.</title>
        <authorList>
            <person name="Sloan D.B."/>
            <person name="Moran N.A."/>
        </authorList>
    </citation>
    <scope>NUCLEOTIDE SEQUENCE [LARGE SCALE GENOMIC DNA]</scope>
    <source>
        <strain evidence="8">Ceuc_S</strain>
    </source>
</reference>
<dbReference type="STRING" id="1199245.A359_01230"/>
<evidence type="ECO:0000256" key="6">
    <source>
        <dbReference type="PIRNR" id="PIRNR006223"/>
    </source>
</evidence>
<evidence type="ECO:0000256" key="3">
    <source>
        <dbReference type="ARBA" id="ARBA00022679"/>
    </source>
</evidence>
<dbReference type="InterPro" id="IPR025526">
    <property type="entry name" value="DsrC-like_dom_sf"/>
</dbReference>
<evidence type="ECO:0000256" key="2">
    <source>
        <dbReference type="ARBA" id="ARBA00022490"/>
    </source>
</evidence>
<proteinExistence type="inferred from homology"/>
<sequence>MEFNGIEIKTDAQGYLICLQDWTEALAVEIARIEGITLSEDHWEVIHFVRAFYLQYNTSPAVRLLIKALSQTYGAEKGNSRYLFYLFSNGAASQVTKIAGLPKPIKCL</sequence>
<dbReference type="OrthoDB" id="9786347at2"/>
<name>J3VRE7_9ENTR</name>
<keyword evidence="2" id="KW-0963">Cytoplasm</keyword>
<accession>J3VRE7</accession>